<dbReference type="InterPro" id="IPR020904">
    <property type="entry name" value="Sc_DH/Rdtase_CS"/>
</dbReference>
<feature type="domain" description="Ketoreductase" evidence="4">
    <location>
        <begin position="3"/>
        <end position="184"/>
    </location>
</feature>
<sequence>MTRTWLVTGSSRGFGRALCEAILDAGDNLVATARDPDQLAGLGQGRPGNLVAARLDVTSEAEAAAAVDTGIAAFGAVDVLVNNAGYGDVGSVEDTSIESFRAQIDTNLFGTILMTKAVVPHMRARRSGHMIQFSSVGGRLGAPGRAAYSAAKWGVEGFSEVLAQEMRLIGVRVTIVEPGGFRTDFAGSSTRLDTGRAEYDAVVGDAARMQAAYHGRQPGDPRRGAQAILAVVAADAPPLRLPLGSDAVAAIERSDRARLDELERWRPLSISTDFPTE</sequence>
<evidence type="ECO:0000259" key="4">
    <source>
        <dbReference type="SMART" id="SM00822"/>
    </source>
</evidence>
<name>A0ABU3N3V2_9SPHN</name>
<dbReference type="Gene3D" id="3.40.50.720">
    <property type="entry name" value="NAD(P)-binding Rossmann-like Domain"/>
    <property type="match status" value="1"/>
</dbReference>
<comment type="caution">
    <text evidence="5">The sequence shown here is derived from an EMBL/GenBank/DDBJ whole genome shotgun (WGS) entry which is preliminary data.</text>
</comment>
<dbReference type="InterPro" id="IPR036291">
    <property type="entry name" value="NAD(P)-bd_dom_sf"/>
</dbReference>
<proteinExistence type="inferred from homology"/>
<evidence type="ECO:0000256" key="3">
    <source>
        <dbReference type="RuleBase" id="RU000363"/>
    </source>
</evidence>
<protein>
    <submittedName>
        <fullName evidence="5">Oxidoreductase</fullName>
    </submittedName>
</protein>
<dbReference type="SUPFAM" id="SSF51735">
    <property type="entry name" value="NAD(P)-binding Rossmann-fold domains"/>
    <property type="match status" value="1"/>
</dbReference>
<comment type="similarity">
    <text evidence="1 3">Belongs to the short-chain dehydrogenases/reductases (SDR) family.</text>
</comment>
<evidence type="ECO:0000313" key="5">
    <source>
        <dbReference type="EMBL" id="MDT8759210.1"/>
    </source>
</evidence>
<dbReference type="InterPro" id="IPR002347">
    <property type="entry name" value="SDR_fam"/>
</dbReference>
<dbReference type="InterPro" id="IPR051911">
    <property type="entry name" value="SDR_oxidoreductase"/>
</dbReference>
<dbReference type="PROSITE" id="PS00061">
    <property type="entry name" value="ADH_SHORT"/>
    <property type="match status" value="1"/>
</dbReference>
<keyword evidence="2" id="KW-0560">Oxidoreductase</keyword>
<evidence type="ECO:0000256" key="1">
    <source>
        <dbReference type="ARBA" id="ARBA00006484"/>
    </source>
</evidence>
<dbReference type="CDD" id="cd05374">
    <property type="entry name" value="17beta-HSD-like_SDR_c"/>
    <property type="match status" value="1"/>
</dbReference>
<dbReference type="PRINTS" id="PR00080">
    <property type="entry name" value="SDRFAMILY"/>
</dbReference>
<accession>A0ABU3N3V2</accession>
<reference evidence="5" key="1">
    <citation type="submission" date="2022-04" db="EMBL/GenBank/DDBJ databases">
        <title>Tomato heritable bacteria conferring resistance against bacterial wilt.</title>
        <authorList>
            <person name="Yin J."/>
        </authorList>
    </citation>
    <scope>NUCLEOTIDE SEQUENCE</scope>
    <source>
        <strain evidence="5">Cra20</strain>
    </source>
</reference>
<dbReference type="PRINTS" id="PR00081">
    <property type="entry name" value="GDHRDH"/>
</dbReference>
<evidence type="ECO:0000256" key="2">
    <source>
        <dbReference type="ARBA" id="ARBA00023002"/>
    </source>
</evidence>
<gene>
    <name evidence="5" type="ORF">MZO42_10925</name>
</gene>
<dbReference type="PANTHER" id="PTHR43976:SF16">
    <property type="entry name" value="SHORT-CHAIN DEHYDROGENASE_REDUCTASE FAMILY PROTEIN"/>
    <property type="match status" value="1"/>
</dbReference>
<dbReference type="EMBL" id="JALMLT010000002">
    <property type="protein sequence ID" value="MDT8759210.1"/>
    <property type="molecule type" value="Genomic_DNA"/>
</dbReference>
<dbReference type="SMART" id="SM00822">
    <property type="entry name" value="PKS_KR"/>
    <property type="match status" value="1"/>
</dbReference>
<dbReference type="Pfam" id="PF00106">
    <property type="entry name" value="adh_short"/>
    <property type="match status" value="1"/>
</dbReference>
<dbReference type="PANTHER" id="PTHR43976">
    <property type="entry name" value="SHORT CHAIN DEHYDROGENASE"/>
    <property type="match status" value="1"/>
</dbReference>
<organism evidence="5">
    <name type="scientific">Sphingomonas psychrotolerans</name>
    <dbReference type="NCBI Taxonomy" id="1327635"/>
    <lineage>
        <taxon>Bacteria</taxon>
        <taxon>Pseudomonadati</taxon>
        <taxon>Pseudomonadota</taxon>
        <taxon>Alphaproteobacteria</taxon>
        <taxon>Sphingomonadales</taxon>
        <taxon>Sphingomonadaceae</taxon>
        <taxon>Sphingomonas</taxon>
    </lineage>
</organism>
<dbReference type="InterPro" id="IPR057326">
    <property type="entry name" value="KR_dom"/>
</dbReference>
<dbReference type="NCBIfam" id="NF004824">
    <property type="entry name" value="PRK06180.1"/>
    <property type="match status" value="1"/>
</dbReference>
<dbReference type="NCBIfam" id="NF006114">
    <property type="entry name" value="PRK08263.1"/>
    <property type="match status" value="1"/>
</dbReference>